<dbReference type="RefSeq" id="XP_011640111.1">
    <property type="nucleotide sequence ID" value="XM_011641809.2"/>
</dbReference>
<evidence type="ECO:0000313" key="3">
    <source>
        <dbReference type="RefSeq" id="XP_011640111.1"/>
    </source>
</evidence>
<feature type="region of interest" description="Disordered" evidence="1">
    <location>
        <begin position="131"/>
        <end position="151"/>
    </location>
</feature>
<reference evidence="3" key="1">
    <citation type="submission" date="2025-08" db="UniProtKB">
        <authorList>
            <consortium name="RefSeq"/>
        </authorList>
    </citation>
    <scope>IDENTIFICATION</scope>
</reference>
<evidence type="ECO:0000256" key="1">
    <source>
        <dbReference type="SAM" id="MobiDB-lite"/>
    </source>
</evidence>
<proteinExistence type="predicted"/>
<dbReference type="AlphaFoldDB" id="A0A6I9WKW9"/>
<feature type="compositionally biased region" description="Polar residues" evidence="1">
    <location>
        <begin position="131"/>
        <end position="149"/>
    </location>
</feature>
<organism evidence="2 3">
    <name type="scientific">Pogonomyrmex barbatus</name>
    <name type="common">red harvester ant</name>
    <dbReference type="NCBI Taxonomy" id="144034"/>
    <lineage>
        <taxon>Eukaryota</taxon>
        <taxon>Metazoa</taxon>
        <taxon>Ecdysozoa</taxon>
        <taxon>Arthropoda</taxon>
        <taxon>Hexapoda</taxon>
        <taxon>Insecta</taxon>
        <taxon>Pterygota</taxon>
        <taxon>Neoptera</taxon>
        <taxon>Endopterygota</taxon>
        <taxon>Hymenoptera</taxon>
        <taxon>Apocrita</taxon>
        <taxon>Aculeata</taxon>
        <taxon>Formicoidea</taxon>
        <taxon>Formicidae</taxon>
        <taxon>Myrmicinae</taxon>
        <taxon>Pogonomyrmex</taxon>
    </lineage>
</organism>
<accession>A0A6I9WKW9</accession>
<dbReference type="OrthoDB" id="7554726at2759"/>
<dbReference type="GeneID" id="105429081"/>
<keyword evidence="2" id="KW-1185">Reference proteome</keyword>
<dbReference type="Proteomes" id="UP000504615">
    <property type="component" value="Unplaced"/>
</dbReference>
<sequence length="313" mass="35131">MPQIMAEAFARGLLDKIMVQVLDVIDCDAEDGKSWEEHVNEETDDVQPEAGFVHGRPEANEHTHVNYSKAEEIELIAKIVRDLRDIQIGDSRYVLPPSLLAVEKQVKCATCNVDGVSFANPAANVTDIQRTTQGQGDTHQTVHTTNPETELTDPTKMIEDLEDKTVCSEDNSSSNSISKECITVWEEKEELIRSIEGNAGNTMAETLRSSESIGRFRIVELKHDEELKSHSSQHVASISREPDLEEVQIEKRTSNSLSSLKPSYNDGSAIVDQILPIDDAEKRKTFDEAKKRKKSLGSRLRKLFRTVFGRRKN</sequence>
<gene>
    <name evidence="3" type="primary">LOC105429081</name>
</gene>
<protein>
    <submittedName>
        <fullName evidence="3">Uncharacterized protein LOC105429081 isoform X3</fullName>
    </submittedName>
</protein>
<name>A0A6I9WKW9_9HYME</name>
<evidence type="ECO:0000313" key="2">
    <source>
        <dbReference type="Proteomes" id="UP000504615"/>
    </source>
</evidence>